<feature type="compositionally biased region" description="Low complexity" evidence="4">
    <location>
        <begin position="205"/>
        <end position="216"/>
    </location>
</feature>
<feature type="region of interest" description="Disordered" evidence="4">
    <location>
        <begin position="205"/>
        <end position="228"/>
    </location>
</feature>
<evidence type="ECO:0000256" key="1">
    <source>
        <dbReference type="ARBA" id="ARBA00007219"/>
    </source>
</evidence>
<reference evidence="7 8" key="1">
    <citation type="journal article" date="2024" name="Science">
        <title>Giant polyketide synthase enzymes in the biosynthesis of giant marine polyether toxins.</title>
        <authorList>
            <person name="Fallon T.R."/>
            <person name="Shende V.V."/>
            <person name="Wierzbicki I.H."/>
            <person name="Pendleton A.L."/>
            <person name="Watervoot N.F."/>
            <person name="Auber R.P."/>
            <person name="Gonzalez D.J."/>
            <person name="Wisecaver J.H."/>
            <person name="Moore B.S."/>
        </authorList>
    </citation>
    <scope>NUCLEOTIDE SEQUENCE [LARGE SCALE GENOMIC DNA]</scope>
    <source>
        <strain evidence="7 8">12B1</strain>
    </source>
</reference>
<evidence type="ECO:0000313" key="8">
    <source>
        <dbReference type="Proteomes" id="UP001515480"/>
    </source>
</evidence>
<dbReference type="Pfam" id="PF09762">
    <property type="entry name" value="CCDC93_CC"/>
    <property type="match status" value="1"/>
</dbReference>
<evidence type="ECO:0000259" key="6">
    <source>
        <dbReference type="Pfam" id="PF21673"/>
    </source>
</evidence>
<organism evidence="7 8">
    <name type="scientific">Prymnesium parvum</name>
    <name type="common">Toxic golden alga</name>
    <dbReference type="NCBI Taxonomy" id="97485"/>
    <lineage>
        <taxon>Eukaryota</taxon>
        <taxon>Haptista</taxon>
        <taxon>Haptophyta</taxon>
        <taxon>Prymnesiophyceae</taxon>
        <taxon>Prymnesiales</taxon>
        <taxon>Prymnesiaceae</taxon>
        <taxon>Prymnesium</taxon>
    </lineage>
</organism>
<evidence type="ECO:0000256" key="3">
    <source>
        <dbReference type="SAM" id="Coils"/>
    </source>
</evidence>
<sequence>MAMMGEALARYEEICQLLVAAGYFRARIPMLSPFDKVAGGIAWCMTAASVDIDVDFQENATIGQKIKIGEGIERTLKGMKAPPLQAHQLQGLDFDAIYPVVQWLVKAVYGIRDEIGDAMRRLSLSQFDRYCAENVADDSRLTAQGTHTRYAPARRYRLKGSVRSMAPPVHATHVLLEYGMQALNLSDGGTPQPGSTAKAIDASHSSLGREAAASAGEEGELPWSDAAASEDAELSQSQIIALVSLGAADIHEAALRFAQQSESLMSSGEMAGVYKARSEREAIERRLQYEMGQLDLERSHAEKVRKANAAMEAEIANLNAAELKQRELQQQLVADADENAGGEHAARLVELEKLVKLSADLTDEAKKTLGAHQSEKERKEQQLQQMASPGEEFENVEEIERLYESELDKSRRMKRLVGQKGRSIALLQRKLDDVPNRAELVQYERRFRELYHQVASKLEETKKYFNLYNTLEERKGFLLKEISLINSIHENFCKMAIGGGREKLVSSIEGIITSVKQNLIKVNTRLEEEVHHRDGLQASYDRLVEKERRYYKLVREFQAEAMKNEQLVGSQG</sequence>
<feature type="region of interest" description="Disordered" evidence="4">
    <location>
        <begin position="369"/>
        <end position="391"/>
    </location>
</feature>
<name>A0AB34JZD0_PRYPA</name>
<dbReference type="EMBL" id="JBGBPQ010000003">
    <property type="protein sequence ID" value="KAL1527059.1"/>
    <property type="molecule type" value="Genomic_DNA"/>
</dbReference>
<evidence type="ECO:0000256" key="2">
    <source>
        <dbReference type="ARBA" id="ARBA00023054"/>
    </source>
</evidence>
<dbReference type="AlphaFoldDB" id="A0AB34JZD0"/>
<protein>
    <recommendedName>
        <fullName evidence="9">Coiled-coil domain-containing protein 93</fullName>
    </recommendedName>
</protein>
<proteinExistence type="inferred from homology"/>
<accession>A0AB34JZD0</accession>
<evidence type="ECO:0000313" key="7">
    <source>
        <dbReference type="EMBL" id="KAL1527059.1"/>
    </source>
</evidence>
<feature type="compositionally biased region" description="Basic and acidic residues" evidence="4">
    <location>
        <begin position="369"/>
        <end position="381"/>
    </location>
</feature>
<dbReference type="Pfam" id="PF21673">
    <property type="entry name" value="CCDC93_N"/>
    <property type="match status" value="1"/>
</dbReference>
<evidence type="ECO:0000259" key="5">
    <source>
        <dbReference type="Pfam" id="PF09762"/>
    </source>
</evidence>
<keyword evidence="2 3" id="KW-0175">Coiled coil</keyword>
<comment type="caution">
    <text evidence="7">The sequence shown here is derived from an EMBL/GenBank/DDBJ whole genome shotgun (WGS) entry which is preliminary data.</text>
</comment>
<dbReference type="PANTHER" id="PTHR16441">
    <property type="entry name" value="FIDIPIDINE"/>
    <property type="match status" value="1"/>
</dbReference>
<dbReference type="InterPro" id="IPR019159">
    <property type="entry name" value="CCDC93_CC"/>
</dbReference>
<feature type="domain" description="CCDC93 N-terminal" evidence="6">
    <location>
        <begin position="7"/>
        <end position="109"/>
    </location>
</feature>
<feature type="coiled-coil region" evidence="3">
    <location>
        <begin position="301"/>
        <end position="338"/>
    </location>
</feature>
<keyword evidence="8" id="KW-1185">Reference proteome</keyword>
<dbReference type="Proteomes" id="UP001515480">
    <property type="component" value="Unassembled WGS sequence"/>
</dbReference>
<dbReference type="InterPro" id="IPR039116">
    <property type="entry name" value="CCDC93"/>
</dbReference>
<gene>
    <name evidence="7" type="ORF">AB1Y20_015743</name>
</gene>
<dbReference type="PANTHER" id="PTHR16441:SF0">
    <property type="entry name" value="COILED-COIL DOMAIN-CONTAINING PROTEIN 93"/>
    <property type="match status" value="1"/>
</dbReference>
<comment type="similarity">
    <text evidence="1">Belongs to the CCDC93 family.</text>
</comment>
<dbReference type="InterPro" id="IPR048747">
    <property type="entry name" value="CCDC93_N"/>
</dbReference>
<evidence type="ECO:0008006" key="9">
    <source>
        <dbReference type="Google" id="ProtNLM"/>
    </source>
</evidence>
<dbReference type="GO" id="GO:0006893">
    <property type="term" value="P:Golgi to plasma membrane transport"/>
    <property type="evidence" value="ECO:0007669"/>
    <property type="project" value="TreeGrafter"/>
</dbReference>
<feature type="domain" description="CCDC93 coiled-coil" evidence="5">
    <location>
        <begin position="149"/>
        <end position="568"/>
    </location>
</feature>
<evidence type="ECO:0000256" key="4">
    <source>
        <dbReference type="SAM" id="MobiDB-lite"/>
    </source>
</evidence>